<dbReference type="Pfam" id="PF23148">
    <property type="entry name" value="Gp77"/>
    <property type="match status" value="1"/>
</dbReference>
<dbReference type="AlphaFoldDB" id="A0A251ZT60"/>
<name>A0A251ZT60_9PROT</name>
<organism evidence="1 2">
    <name type="scientific">Commensalibacter intestini</name>
    <dbReference type="NCBI Taxonomy" id="479936"/>
    <lineage>
        <taxon>Bacteria</taxon>
        <taxon>Pseudomonadati</taxon>
        <taxon>Pseudomonadota</taxon>
        <taxon>Alphaproteobacteria</taxon>
        <taxon>Acetobacterales</taxon>
        <taxon>Acetobacteraceae</taxon>
    </lineage>
</organism>
<evidence type="ECO:0000313" key="2">
    <source>
        <dbReference type="Proteomes" id="UP000194946"/>
    </source>
</evidence>
<accession>A0A251ZT60</accession>
<protein>
    <submittedName>
        <fullName evidence="1">Uncharacterized protein</fullName>
    </submittedName>
</protein>
<proteinExistence type="predicted"/>
<gene>
    <name evidence="1" type="ORF">HK18_01000</name>
</gene>
<reference evidence="2" key="1">
    <citation type="submission" date="2014-06" db="EMBL/GenBank/DDBJ databases">
        <authorList>
            <person name="Winans N.J."/>
            <person name="Newell P.D."/>
            <person name="Douglas A.E."/>
        </authorList>
    </citation>
    <scope>NUCLEOTIDE SEQUENCE [LARGE SCALE GENOMIC DNA]</scope>
    <source>
        <strain evidence="2">DmL_052</strain>
    </source>
</reference>
<dbReference type="Proteomes" id="UP000194946">
    <property type="component" value="Unassembled WGS sequence"/>
</dbReference>
<keyword evidence="2" id="KW-1185">Reference proteome</keyword>
<dbReference type="EMBL" id="JOPB01000014">
    <property type="protein sequence ID" value="OUI77842.1"/>
    <property type="molecule type" value="Genomic_DNA"/>
</dbReference>
<comment type="caution">
    <text evidence="1">The sequence shown here is derived from an EMBL/GenBank/DDBJ whole genome shotgun (WGS) entry which is preliminary data.</text>
</comment>
<dbReference type="RefSeq" id="WP_008854347.1">
    <property type="nucleotide sequence ID" value="NZ_JOPB01000014.1"/>
</dbReference>
<evidence type="ECO:0000313" key="1">
    <source>
        <dbReference type="EMBL" id="OUI77842.1"/>
    </source>
</evidence>
<sequence>MELLSSFTLNPLRIYTVPKRIKNKKGISTFPEKHIASYLDYSVDFSNLLSDGESIIQGKVMCNHTELTINSSFFRKNYLTAFLSGGKESLSFYLTFIIKTNKGNEFCQEIILPTYGCFKDKHANTMYKVRALDTHSQTPSHIPPLNALSINGYYLIYKKNSYIMV</sequence>
<dbReference type="InterPro" id="IPR056928">
    <property type="entry name" value="Gp77-like"/>
</dbReference>